<evidence type="ECO:0000259" key="3">
    <source>
        <dbReference type="PROSITE" id="PS51253"/>
    </source>
</evidence>
<dbReference type="OrthoDB" id="6626399at2759"/>
<feature type="compositionally biased region" description="Basic residues" evidence="2">
    <location>
        <begin position="605"/>
        <end position="624"/>
    </location>
</feature>
<feature type="domain" description="HTH CENPB-type" evidence="3">
    <location>
        <begin position="40"/>
        <end position="115"/>
    </location>
</feature>
<name>A0A8S9YBB9_APOLU</name>
<dbReference type="Pfam" id="PF03184">
    <property type="entry name" value="DDE_1"/>
    <property type="match status" value="1"/>
</dbReference>
<gene>
    <name evidence="4" type="ORF">GE061_001662</name>
</gene>
<comment type="caution">
    <text evidence="4">The sequence shown here is derived from an EMBL/GenBank/DDBJ whole genome shotgun (WGS) entry which is preliminary data.</text>
</comment>
<dbReference type="AlphaFoldDB" id="A0A8S9YBB9"/>
<feature type="compositionally biased region" description="Basic and acidic residues" evidence="2">
    <location>
        <begin position="664"/>
        <end position="682"/>
    </location>
</feature>
<dbReference type="PROSITE" id="PS51253">
    <property type="entry name" value="HTH_CENPB"/>
    <property type="match status" value="1"/>
</dbReference>
<feature type="compositionally biased region" description="Acidic residues" evidence="2">
    <location>
        <begin position="709"/>
        <end position="720"/>
    </location>
</feature>
<feature type="region of interest" description="Disordered" evidence="2">
    <location>
        <begin position="584"/>
        <end position="720"/>
    </location>
</feature>
<feature type="compositionally biased region" description="Basic and acidic residues" evidence="2">
    <location>
        <begin position="584"/>
        <end position="604"/>
    </location>
</feature>
<keyword evidence="5" id="KW-1185">Reference proteome</keyword>
<feature type="region of interest" description="Disordered" evidence="2">
    <location>
        <begin position="496"/>
        <end position="515"/>
    </location>
</feature>
<evidence type="ECO:0000313" key="5">
    <source>
        <dbReference type="Proteomes" id="UP000466442"/>
    </source>
</evidence>
<dbReference type="InterPro" id="IPR004875">
    <property type="entry name" value="DDE_SF_endonuclease_dom"/>
</dbReference>
<sequence>MLAAIEDVRAGLPVATAAKKHIVPRATLRDKVNGRTPVGRRMGPHSILSETEEKALVKWIKLMSEKGFPSTPAMLLASVQHAMHMMDRPNPFKNGKPGRKWFKAFMRRNPSVSVRQAENLTTSRARVTKEQVQTWFQEIEKYLAARNIFEILKNPARVFNGDETGFFLSPKGQRVLAERGSKSVYMTANADEKECLTVLITANAAGEQAPPMVVFSYERVPADIAASVPEEWGIGKSPNGWMTRATFYEYFTTIFEPWLESKGIPRPVIFFVDGHSSHLNYHLSDFCDKSQIILVSLPPNTTHIMQPMDVSVFSALKAAWKSAVHDWRLNHISSPTLTKKHFCPLLKNVLKSIKPSSVANGFRKCGLVPWDFNSIQFKDEKENSVTVRVDDEISASQKSSVQQSKLYDAVAALEWYIGTEKLEHFKTTPAEWKGEAVDTSLFQVWQKMKSDMENQAIAEYSFPSTNLEPIETPEENTLISCVTVAEVHQIPKMNQQVSPHDNNLAPDDNDHTQNTSSKKIQALLPSPFKNSLIWPEEISKPTNRRKKEVLPSVVSSKAYRDYLNKKEEKKKDEENKKMERALVREEKRKQKEKLKKEKSEEKIIAKKRKNKQPARKTVRPKIKKMVGVSSTDSEEEWLPSVYDECETAEEQEMEVDDVELNVGENKKHEEKLEQGNLEDKNAKQRKNKQPARKTVRSKIKKMVVISSSDSDEEDVQPSEYDEYEPANMNQEHSIEVDDFELNEEGYPNSSLLPLQVESLQDAPQETAVEVVEFGEELDSSKLNMVENIINEIRSVLDSSGEAEETPATEIPVNKLQEVHSSKKIDEPTNVIDEREFQITEGDFAVISFSVNNSLKNRICKIDDIDANGFATVSLLLPYNRLKTVFKFTGEHSVVGGENIVRKVDAPKPVGKSGSTVCFRDPMQVD</sequence>
<feature type="compositionally biased region" description="Acidic residues" evidence="2">
    <location>
        <begin position="632"/>
        <end position="659"/>
    </location>
</feature>
<dbReference type="InterPro" id="IPR036397">
    <property type="entry name" value="RNaseH_sf"/>
</dbReference>
<evidence type="ECO:0000313" key="4">
    <source>
        <dbReference type="EMBL" id="KAF6217308.1"/>
    </source>
</evidence>
<protein>
    <recommendedName>
        <fullName evidence="3">HTH CENPB-type domain-containing protein</fullName>
    </recommendedName>
</protein>
<evidence type="ECO:0000256" key="2">
    <source>
        <dbReference type="SAM" id="MobiDB-lite"/>
    </source>
</evidence>
<evidence type="ECO:0000256" key="1">
    <source>
        <dbReference type="ARBA" id="ARBA00023125"/>
    </source>
</evidence>
<accession>A0A8S9YBB9</accession>
<dbReference type="PANTHER" id="PTHR19303:SF74">
    <property type="entry name" value="POGO TRANSPOSABLE ELEMENT WITH KRAB DOMAIN"/>
    <property type="match status" value="1"/>
</dbReference>
<dbReference type="InterPro" id="IPR050863">
    <property type="entry name" value="CenT-Element_Derived"/>
</dbReference>
<reference evidence="4" key="1">
    <citation type="journal article" date="2021" name="Mol. Ecol. Resour.">
        <title>Apolygus lucorum genome provides insights into omnivorousness and mesophyll feeding.</title>
        <authorList>
            <person name="Liu Y."/>
            <person name="Liu H."/>
            <person name="Wang H."/>
            <person name="Huang T."/>
            <person name="Liu B."/>
            <person name="Yang B."/>
            <person name="Yin L."/>
            <person name="Li B."/>
            <person name="Zhang Y."/>
            <person name="Zhang S."/>
            <person name="Jiang F."/>
            <person name="Zhang X."/>
            <person name="Ren Y."/>
            <person name="Wang B."/>
            <person name="Wang S."/>
            <person name="Lu Y."/>
            <person name="Wu K."/>
            <person name="Fan W."/>
            <person name="Wang G."/>
        </authorList>
    </citation>
    <scope>NUCLEOTIDE SEQUENCE</scope>
    <source>
        <strain evidence="4">12Hb</strain>
    </source>
</reference>
<dbReference type="InterPro" id="IPR006600">
    <property type="entry name" value="HTH_CenpB_DNA-bd_dom"/>
</dbReference>
<dbReference type="GO" id="GO:0003677">
    <property type="term" value="F:DNA binding"/>
    <property type="evidence" value="ECO:0007669"/>
    <property type="project" value="UniProtKB-KW"/>
</dbReference>
<dbReference type="Gene3D" id="1.10.10.60">
    <property type="entry name" value="Homeodomain-like"/>
    <property type="match status" value="1"/>
</dbReference>
<organism evidence="4 5">
    <name type="scientific">Apolygus lucorum</name>
    <name type="common">Small green plant bug</name>
    <name type="synonym">Lygocoris lucorum</name>
    <dbReference type="NCBI Taxonomy" id="248454"/>
    <lineage>
        <taxon>Eukaryota</taxon>
        <taxon>Metazoa</taxon>
        <taxon>Ecdysozoa</taxon>
        <taxon>Arthropoda</taxon>
        <taxon>Hexapoda</taxon>
        <taxon>Insecta</taxon>
        <taxon>Pterygota</taxon>
        <taxon>Neoptera</taxon>
        <taxon>Paraneoptera</taxon>
        <taxon>Hemiptera</taxon>
        <taxon>Heteroptera</taxon>
        <taxon>Panheteroptera</taxon>
        <taxon>Cimicomorpha</taxon>
        <taxon>Miridae</taxon>
        <taxon>Mirini</taxon>
        <taxon>Apolygus</taxon>
    </lineage>
</organism>
<keyword evidence="1" id="KW-0238">DNA-binding</keyword>
<dbReference type="PANTHER" id="PTHR19303">
    <property type="entry name" value="TRANSPOSON"/>
    <property type="match status" value="1"/>
</dbReference>
<proteinExistence type="predicted"/>
<dbReference type="EMBL" id="WIXP02000001">
    <property type="protein sequence ID" value="KAF6217308.1"/>
    <property type="molecule type" value="Genomic_DNA"/>
</dbReference>
<dbReference type="Gene3D" id="3.30.420.10">
    <property type="entry name" value="Ribonuclease H-like superfamily/Ribonuclease H"/>
    <property type="match status" value="1"/>
</dbReference>
<dbReference type="GO" id="GO:0005634">
    <property type="term" value="C:nucleus"/>
    <property type="evidence" value="ECO:0007669"/>
    <property type="project" value="TreeGrafter"/>
</dbReference>
<feature type="compositionally biased region" description="Basic residues" evidence="2">
    <location>
        <begin position="683"/>
        <end position="701"/>
    </location>
</feature>
<dbReference type="Pfam" id="PF03221">
    <property type="entry name" value="HTH_Tnp_Tc5"/>
    <property type="match status" value="1"/>
</dbReference>
<dbReference type="Proteomes" id="UP000466442">
    <property type="component" value="Linkage Group LG1"/>
</dbReference>